<comment type="caution">
    <text evidence="1">The sequence shown here is derived from an EMBL/GenBank/DDBJ whole genome shotgun (WGS) entry which is preliminary data.</text>
</comment>
<dbReference type="Proteomes" id="UP000266441">
    <property type="component" value="Unassembled WGS sequence"/>
</dbReference>
<dbReference type="InterPro" id="IPR043132">
    <property type="entry name" value="BCAT-like_C"/>
</dbReference>
<evidence type="ECO:0000313" key="2">
    <source>
        <dbReference type="Proteomes" id="UP000266441"/>
    </source>
</evidence>
<dbReference type="Pfam" id="PF01063">
    <property type="entry name" value="Aminotran_4"/>
    <property type="match status" value="1"/>
</dbReference>
<accession>A0A399CWN7</accession>
<evidence type="ECO:0000313" key="1">
    <source>
        <dbReference type="EMBL" id="RIH64114.1"/>
    </source>
</evidence>
<evidence type="ECO:0008006" key="3">
    <source>
        <dbReference type="Google" id="ProtNLM"/>
    </source>
</evidence>
<dbReference type="InterPro" id="IPR001544">
    <property type="entry name" value="Aminotrans_IV"/>
</dbReference>
<keyword evidence="2" id="KW-1185">Reference proteome</keyword>
<dbReference type="InterPro" id="IPR043131">
    <property type="entry name" value="BCAT-like_N"/>
</dbReference>
<dbReference type="Gene3D" id="3.20.10.10">
    <property type="entry name" value="D-amino Acid Aminotransferase, subunit A, domain 2"/>
    <property type="match status" value="1"/>
</dbReference>
<dbReference type="RefSeq" id="WP_119350946.1">
    <property type="nucleotide sequence ID" value="NZ_QWET01000013.1"/>
</dbReference>
<dbReference type="InterPro" id="IPR036038">
    <property type="entry name" value="Aminotransferase-like"/>
</dbReference>
<dbReference type="GO" id="GO:0003824">
    <property type="term" value="F:catalytic activity"/>
    <property type="evidence" value="ECO:0007669"/>
    <property type="project" value="InterPro"/>
</dbReference>
<dbReference type="EMBL" id="QWET01000013">
    <property type="protein sequence ID" value="RIH64114.1"/>
    <property type="molecule type" value="Genomic_DNA"/>
</dbReference>
<dbReference type="AlphaFoldDB" id="A0A399CWN7"/>
<reference evidence="1 2" key="1">
    <citation type="journal article" date="2015" name="Int. J. Syst. Evol. Microbiol.">
        <title>Mariniphaga sediminis sp. nov., isolated from coastal sediment.</title>
        <authorList>
            <person name="Wang F.Q."/>
            <person name="Shen Q.Y."/>
            <person name="Chen G.J."/>
            <person name="Du Z.J."/>
        </authorList>
    </citation>
    <scope>NUCLEOTIDE SEQUENCE [LARGE SCALE GENOMIC DNA]</scope>
    <source>
        <strain evidence="1 2">SY21</strain>
    </source>
</reference>
<protein>
    <recommendedName>
        <fullName evidence="3">4-amino-4-deoxychorismate lyase</fullName>
    </recommendedName>
</protein>
<gene>
    <name evidence="1" type="ORF">D1164_16265</name>
</gene>
<dbReference type="OrthoDB" id="1148709at2"/>
<dbReference type="SUPFAM" id="SSF56752">
    <property type="entry name" value="D-aminoacid aminotransferase-like PLP-dependent enzymes"/>
    <property type="match status" value="1"/>
</dbReference>
<dbReference type="Gene3D" id="3.30.470.10">
    <property type="match status" value="1"/>
</dbReference>
<name>A0A399CWN7_9BACT</name>
<sequence length="200" mass="23386">MSLLLETIKCKDGKLFNLPFHQARFDQARRNYYGLKDTIHLEEILKIPNKCKNGLFRCRVIYAGKIEKIEFLPHQYRPVDSLRLVKDSSVNYDFKYTDRRLLEELFAQRGDCDDILIVKNGCVTDSFTANVVFFDGLRWWTPDTPLLPGTQRARLLHEKKIFECRITLENLPKYSKVGLINALQDLNEMPVVSAERIITF</sequence>
<proteinExistence type="predicted"/>
<organism evidence="1 2">
    <name type="scientific">Mariniphaga sediminis</name>
    <dbReference type="NCBI Taxonomy" id="1628158"/>
    <lineage>
        <taxon>Bacteria</taxon>
        <taxon>Pseudomonadati</taxon>
        <taxon>Bacteroidota</taxon>
        <taxon>Bacteroidia</taxon>
        <taxon>Marinilabiliales</taxon>
        <taxon>Prolixibacteraceae</taxon>
        <taxon>Mariniphaga</taxon>
    </lineage>
</organism>